<reference evidence="3" key="1">
    <citation type="journal article" date="2021" name="PeerJ">
        <title>Extensive microbial diversity within the chicken gut microbiome revealed by metagenomics and culture.</title>
        <authorList>
            <person name="Gilroy R."/>
            <person name="Ravi A."/>
            <person name="Getino M."/>
            <person name="Pursley I."/>
            <person name="Horton D.L."/>
            <person name="Alikhan N.F."/>
            <person name="Baker D."/>
            <person name="Gharbi K."/>
            <person name="Hall N."/>
            <person name="Watson M."/>
            <person name="Adriaenssens E.M."/>
            <person name="Foster-Nyarko E."/>
            <person name="Jarju S."/>
            <person name="Secka A."/>
            <person name="Antonio M."/>
            <person name="Oren A."/>
            <person name="Chaudhuri R.R."/>
            <person name="La Ragione R."/>
            <person name="Hildebrand F."/>
            <person name="Pallen M.J."/>
        </authorList>
    </citation>
    <scope>NUCLEOTIDE SEQUENCE</scope>
    <source>
        <strain evidence="3">ChiSjej3B21-8574</strain>
    </source>
</reference>
<dbReference type="EMBL" id="DWWD01000021">
    <property type="protein sequence ID" value="HJC49908.1"/>
    <property type="molecule type" value="Genomic_DNA"/>
</dbReference>
<dbReference type="Gene3D" id="3.40.50.620">
    <property type="entry name" value="HUPs"/>
    <property type="match status" value="1"/>
</dbReference>
<sequence length="275" mass="30773">MNKYIKLREQMEQFAAADVVVAFSGGVDSSLLLKMACEAAEKTGKKVYAAVVHTMLHPAGELEAAKEAAAKMGAEPCALYIDELKEAGIENNPEDRCYRCKKHLFQKIRELASEKGTSVILEGTNEDDLHVYRPGIRAVRELKIYSPLADAGFSKEEVRALAGEYGLEASSKPSMPCLATRFPYGARLTYDKLHQADQGEIFLRNLGFKNVRIRVYGDLVRLEIDKEEMGGLIAQKEKIIEYLKKLGYSYITLDLEGFRSGSMDIHINQEKEGRK</sequence>
<comment type="caution">
    <text evidence="3">The sequence shown here is derived from an EMBL/GenBank/DDBJ whole genome shotgun (WGS) entry which is preliminary data.</text>
</comment>
<evidence type="ECO:0000313" key="4">
    <source>
        <dbReference type="Proteomes" id="UP000823904"/>
    </source>
</evidence>
<feature type="active site" description="Nucleophile and sulfur donor" evidence="1">
    <location>
        <position position="177"/>
    </location>
</feature>
<evidence type="ECO:0000256" key="1">
    <source>
        <dbReference type="PIRSR" id="PIRSR006661-1"/>
    </source>
</evidence>
<feature type="domain" description="tRNA(Ile)-lysidine/2-thiocytidine synthase N-terminal" evidence="2">
    <location>
        <begin position="19"/>
        <end position="129"/>
    </location>
</feature>
<dbReference type="PANTHER" id="PTHR43169:SF2">
    <property type="entry name" value="NAD_GMP SYNTHASE DOMAIN-CONTAINING PROTEIN"/>
    <property type="match status" value="1"/>
</dbReference>
<keyword evidence="3" id="KW-0808">Transferase</keyword>
<accession>A0A9D2PJA4</accession>
<dbReference type="GO" id="GO:0016783">
    <property type="term" value="F:sulfurtransferase activity"/>
    <property type="evidence" value="ECO:0007669"/>
    <property type="project" value="InterPro"/>
</dbReference>
<protein>
    <submittedName>
        <fullName evidence="3">ATP-dependent sacrificial sulfur transferase LarE</fullName>
    </submittedName>
</protein>
<name>A0A9D2PJA4_9FIRM</name>
<dbReference type="AlphaFoldDB" id="A0A9D2PJA4"/>
<gene>
    <name evidence="3" type="primary">larE</name>
    <name evidence="3" type="ORF">H9754_04895</name>
</gene>
<dbReference type="Proteomes" id="UP000823904">
    <property type="component" value="Unassembled WGS sequence"/>
</dbReference>
<dbReference type="InterPro" id="IPR052188">
    <property type="entry name" value="Ni-pincer_cofactor_biosynth"/>
</dbReference>
<dbReference type="SUPFAM" id="SSF52402">
    <property type="entry name" value="Adenine nucleotide alpha hydrolases-like"/>
    <property type="match status" value="1"/>
</dbReference>
<organism evidence="3 4">
    <name type="scientific">Candidatus Anaerostipes avistercoris</name>
    <dbReference type="NCBI Taxonomy" id="2838462"/>
    <lineage>
        <taxon>Bacteria</taxon>
        <taxon>Bacillati</taxon>
        <taxon>Bacillota</taxon>
        <taxon>Clostridia</taxon>
        <taxon>Lachnospirales</taxon>
        <taxon>Lachnospiraceae</taxon>
        <taxon>Anaerostipes</taxon>
    </lineage>
</organism>
<dbReference type="InterPro" id="IPR011063">
    <property type="entry name" value="TilS/TtcA_N"/>
</dbReference>
<proteinExistence type="predicted"/>
<reference evidence="3" key="2">
    <citation type="submission" date="2021-04" db="EMBL/GenBank/DDBJ databases">
        <authorList>
            <person name="Gilroy R."/>
        </authorList>
    </citation>
    <scope>NUCLEOTIDE SEQUENCE</scope>
    <source>
        <strain evidence="3">ChiSjej3B21-8574</strain>
    </source>
</reference>
<dbReference type="PANTHER" id="PTHR43169">
    <property type="entry name" value="EXSB FAMILY PROTEIN"/>
    <property type="match status" value="1"/>
</dbReference>
<dbReference type="InterPro" id="IPR014729">
    <property type="entry name" value="Rossmann-like_a/b/a_fold"/>
</dbReference>
<evidence type="ECO:0000313" key="3">
    <source>
        <dbReference type="EMBL" id="HJC49908.1"/>
    </source>
</evidence>
<dbReference type="InterPro" id="IPR005232">
    <property type="entry name" value="LarE"/>
</dbReference>
<dbReference type="NCBIfam" id="TIGR00268">
    <property type="entry name" value="ATP-dependent sacrificial sulfur transferase LarE"/>
    <property type="match status" value="1"/>
</dbReference>
<dbReference type="CDD" id="cd01990">
    <property type="entry name" value="LarE-like"/>
    <property type="match status" value="1"/>
</dbReference>
<evidence type="ECO:0000259" key="2">
    <source>
        <dbReference type="Pfam" id="PF01171"/>
    </source>
</evidence>
<dbReference type="PIRSF" id="PIRSF006661">
    <property type="entry name" value="PP-lp_UCP006661"/>
    <property type="match status" value="1"/>
</dbReference>
<dbReference type="Pfam" id="PF01171">
    <property type="entry name" value="ATP_bind_3"/>
    <property type="match status" value="1"/>
</dbReference>